<accession>A0AAV7NVE6</accession>
<organism evidence="2 3">
    <name type="scientific">Pleurodeles waltl</name>
    <name type="common">Iberian ribbed newt</name>
    <dbReference type="NCBI Taxonomy" id="8319"/>
    <lineage>
        <taxon>Eukaryota</taxon>
        <taxon>Metazoa</taxon>
        <taxon>Chordata</taxon>
        <taxon>Craniata</taxon>
        <taxon>Vertebrata</taxon>
        <taxon>Euteleostomi</taxon>
        <taxon>Amphibia</taxon>
        <taxon>Batrachia</taxon>
        <taxon>Caudata</taxon>
        <taxon>Salamandroidea</taxon>
        <taxon>Salamandridae</taxon>
        <taxon>Pleurodelinae</taxon>
        <taxon>Pleurodeles</taxon>
    </lineage>
</organism>
<gene>
    <name evidence="2" type="ORF">NDU88_007146</name>
</gene>
<proteinExistence type="predicted"/>
<comment type="caution">
    <text evidence="2">The sequence shown here is derived from an EMBL/GenBank/DDBJ whole genome shotgun (WGS) entry which is preliminary data.</text>
</comment>
<feature type="region of interest" description="Disordered" evidence="1">
    <location>
        <begin position="1"/>
        <end position="84"/>
    </location>
</feature>
<dbReference type="Proteomes" id="UP001066276">
    <property type="component" value="Chromosome 8"/>
</dbReference>
<reference evidence="2" key="1">
    <citation type="journal article" date="2022" name="bioRxiv">
        <title>Sequencing and chromosome-scale assembly of the giantPleurodeles waltlgenome.</title>
        <authorList>
            <person name="Brown T."/>
            <person name="Elewa A."/>
            <person name="Iarovenko S."/>
            <person name="Subramanian E."/>
            <person name="Araus A.J."/>
            <person name="Petzold A."/>
            <person name="Susuki M."/>
            <person name="Suzuki K.-i.T."/>
            <person name="Hayashi T."/>
            <person name="Toyoda A."/>
            <person name="Oliveira C."/>
            <person name="Osipova E."/>
            <person name="Leigh N.D."/>
            <person name="Simon A."/>
            <person name="Yun M.H."/>
        </authorList>
    </citation>
    <scope>NUCLEOTIDE SEQUENCE</scope>
    <source>
        <strain evidence="2">20211129_DDA</strain>
        <tissue evidence="2">Liver</tissue>
    </source>
</reference>
<sequence>MDPCIQARNFFSTATRHTVPQGRAGTGTGDNKQDPSASLEAKAPSEHSEIFARAQEAKRKMKQTDARHHATASRLKHGDLVLVH</sequence>
<keyword evidence="3" id="KW-1185">Reference proteome</keyword>
<dbReference type="AlphaFoldDB" id="A0AAV7NVE6"/>
<feature type="compositionally biased region" description="Polar residues" evidence="1">
    <location>
        <begin position="9"/>
        <end position="18"/>
    </location>
</feature>
<name>A0AAV7NVE6_PLEWA</name>
<dbReference type="EMBL" id="JANPWB010000012">
    <property type="protein sequence ID" value="KAJ1118959.1"/>
    <property type="molecule type" value="Genomic_DNA"/>
</dbReference>
<feature type="compositionally biased region" description="Basic and acidic residues" evidence="1">
    <location>
        <begin position="43"/>
        <end position="68"/>
    </location>
</feature>
<protein>
    <submittedName>
        <fullName evidence="2">Uncharacterized protein</fullName>
    </submittedName>
</protein>
<evidence type="ECO:0000256" key="1">
    <source>
        <dbReference type="SAM" id="MobiDB-lite"/>
    </source>
</evidence>
<evidence type="ECO:0000313" key="2">
    <source>
        <dbReference type="EMBL" id="KAJ1118959.1"/>
    </source>
</evidence>
<evidence type="ECO:0000313" key="3">
    <source>
        <dbReference type="Proteomes" id="UP001066276"/>
    </source>
</evidence>